<name>A0A1G6TBP5_9PROT</name>
<dbReference type="EMBL" id="FMZX01000006">
    <property type="protein sequence ID" value="SDD26552.1"/>
    <property type="molecule type" value="Genomic_DNA"/>
</dbReference>
<evidence type="ECO:0000313" key="6">
    <source>
        <dbReference type="Proteomes" id="UP000198925"/>
    </source>
</evidence>
<dbReference type="STRING" id="938405.SAMN02927895_03045"/>
<dbReference type="AlphaFoldDB" id="A0A1G6TBP5"/>
<dbReference type="InterPro" id="IPR000914">
    <property type="entry name" value="SBP_5_dom"/>
</dbReference>
<dbReference type="RefSeq" id="WP_090565070.1">
    <property type="nucleotide sequence ID" value="NZ_FMXZ01000008.1"/>
</dbReference>
<evidence type="ECO:0000256" key="2">
    <source>
        <dbReference type="ARBA" id="ARBA00005695"/>
    </source>
</evidence>
<keyword evidence="6" id="KW-1185">Reference proteome</keyword>
<evidence type="ECO:0000259" key="4">
    <source>
        <dbReference type="Pfam" id="PF00496"/>
    </source>
</evidence>
<dbReference type="PIRSF" id="PIRSF002741">
    <property type="entry name" value="MppA"/>
    <property type="match status" value="1"/>
</dbReference>
<gene>
    <name evidence="5" type="ORF">SAMN04487779_100623</name>
</gene>
<reference evidence="5 6" key="1">
    <citation type="submission" date="2016-10" db="EMBL/GenBank/DDBJ databases">
        <authorList>
            <person name="de Groot N.N."/>
        </authorList>
    </citation>
    <scope>NUCLEOTIDE SEQUENCE [LARGE SCALE GENOMIC DNA]</scope>
    <source>
        <strain evidence="5 6">CPCC 100156</strain>
    </source>
</reference>
<evidence type="ECO:0000313" key="5">
    <source>
        <dbReference type="EMBL" id="SDD26552.1"/>
    </source>
</evidence>
<proteinExistence type="inferred from homology"/>
<dbReference type="CDD" id="cd08495">
    <property type="entry name" value="PBP2_NikA_DppA_OppA_like_8"/>
    <property type="match status" value="1"/>
</dbReference>
<keyword evidence="3" id="KW-0732">Signal</keyword>
<protein>
    <submittedName>
        <fullName evidence="5">ABC-type transport system, substrate-binding protein</fullName>
    </submittedName>
</protein>
<comment type="similarity">
    <text evidence="2">Belongs to the bacterial solute-binding protein 5 family.</text>
</comment>
<comment type="subcellular location">
    <subcellularLocation>
        <location evidence="1">Periplasm</location>
    </subcellularLocation>
</comment>
<dbReference type="SUPFAM" id="SSF53850">
    <property type="entry name" value="Periplasmic binding protein-like II"/>
    <property type="match status" value="1"/>
</dbReference>
<feature type="chain" id="PRO_5011483470" evidence="3">
    <location>
        <begin position="20"/>
        <end position="542"/>
    </location>
</feature>
<dbReference type="Gene3D" id="3.10.105.10">
    <property type="entry name" value="Dipeptide-binding Protein, Domain 3"/>
    <property type="match status" value="1"/>
</dbReference>
<dbReference type="OrthoDB" id="9773508at2"/>
<evidence type="ECO:0000256" key="3">
    <source>
        <dbReference type="SAM" id="SignalP"/>
    </source>
</evidence>
<dbReference type="GO" id="GO:0030288">
    <property type="term" value="C:outer membrane-bounded periplasmic space"/>
    <property type="evidence" value="ECO:0007669"/>
    <property type="project" value="UniProtKB-ARBA"/>
</dbReference>
<dbReference type="GO" id="GO:1904680">
    <property type="term" value="F:peptide transmembrane transporter activity"/>
    <property type="evidence" value="ECO:0007669"/>
    <property type="project" value="TreeGrafter"/>
</dbReference>
<accession>A0A1G6TBP5</accession>
<dbReference type="GO" id="GO:0015833">
    <property type="term" value="P:peptide transport"/>
    <property type="evidence" value="ECO:0007669"/>
    <property type="project" value="TreeGrafter"/>
</dbReference>
<dbReference type="Pfam" id="PF00496">
    <property type="entry name" value="SBP_bac_5"/>
    <property type="match status" value="1"/>
</dbReference>
<dbReference type="Proteomes" id="UP000198925">
    <property type="component" value="Unassembled WGS sequence"/>
</dbReference>
<evidence type="ECO:0000256" key="1">
    <source>
        <dbReference type="ARBA" id="ARBA00004418"/>
    </source>
</evidence>
<dbReference type="PANTHER" id="PTHR30290">
    <property type="entry name" value="PERIPLASMIC BINDING COMPONENT OF ABC TRANSPORTER"/>
    <property type="match status" value="1"/>
</dbReference>
<dbReference type="InterPro" id="IPR030678">
    <property type="entry name" value="Peptide/Ni-bd"/>
</dbReference>
<dbReference type="InterPro" id="IPR039424">
    <property type="entry name" value="SBP_5"/>
</dbReference>
<sequence>MTSTFRRRGLLSGAGAVLAAGALPFDLAMAQAAGGTLRVGMTAAAVPLTNGVPDQGAEGHRFMGVTLYDQLIHWDLSKSDAPATLVPGLATEWRADPANPKRWTFTLRQGVKFHDGKPLTAQDVVFSFDRVLKSDAPHFDQRAAAFGRVRIPTVVSWEAVDERTFALETRTVDSTLPYGASWIGIVHQAAWEAAGRNWDAYMAKAVGTGPWKLESFNIRERAVLVRNAEYWDAKRVPKCERLVLLPLAEPNTRVAALRSNQVDWIEAPPPDAVPSLKQAGFNIVTNQYPHNWTWQLATAEGSPWRDLRVRRAANLAIDRAAMKGMLGGLMDEGAGLLPLGHPWNSVPKFKWSYDLAAAKKLMAEAGFSPRNPLRTKIGISTSGSGQMQPMAMNEALQQMLKEIGIEIEFEVFEWNTLLTIWRDGWKAPSNRGITGINISFTAIDPFTAMIRFLRSDLTPPAGNNWGGFASPDYDALIGKILAEFDPAAQDRLVGELHAKIVDDALFLFVAHDLNPRAMNRRVQGFVQARSWFQDLTPVRVTG</sequence>
<dbReference type="InterPro" id="IPR006311">
    <property type="entry name" value="TAT_signal"/>
</dbReference>
<organism evidence="5 6">
    <name type="scientific">Belnapia rosea</name>
    <dbReference type="NCBI Taxonomy" id="938405"/>
    <lineage>
        <taxon>Bacteria</taxon>
        <taxon>Pseudomonadati</taxon>
        <taxon>Pseudomonadota</taxon>
        <taxon>Alphaproteobacteria</taxon>
        <taxon>Acetobacterales</taxon>
        <taxon>Roseomonadaceae</taxon>
        <taxon>Belnapia</taxon>
    </lineage>
</organism>
<feature type="domain" description="Solute-binding protein family 5" evidence="4">
    <location>
        <begin position="84"/>
        <end position="424"/>
    </location>
</feature>
<feature type="signal peptide" evidence="3">
    <location>
        <begin position="1"/>
        <end position="19"/>
    </location>
</feature>
<dbReference type="GO" id="GO:0043190">
    <property type="term" value="C:ATP-binding cassette (ABC) transporter complex"/>
    <property type="evidence" value="ECO:0007669"/>
    <property type="project" value="InterPro"/>
</dbReference>
<dbReference type="PANTHER" id="PTHR30290:SF83">
    <property type="entry name" value="ABC TRANSPORTER SUBSTRATE-BINDING PROTEIN"/>
    <property type="match status" value="1"/>
</dbReference>
<dbReference type="Gene3D" id="3.40.190.10">
    <property type="entry name" value="Periplasmic binding protein-like II"/>
    <property type="match status" value="1"/>
</dbReference>
<dbReference type="PROSITE" id="PS51318">
    <property type="entry name" value="TAT"/>
    <property type="match status" value="1"/>
</dbReference>